<dbReference type="EMBL" id="AAGLPX010000013">
    <property type="protein sequence ID" value="EBP3998735.1"/>
    <property type="molecule type" value="Genomic_DNA"/>
</dbReference>
<protein>
    <submittedName>
        <fullName evidence="2">Phage major capsid protein, P2 family</fullName>
    </submittedName>
</protein>
<feature type="region of interest" description="Disordered" evidence="1">
    <location>
        <begin position="341"/>
        <end position="369"/>
    </location>
</feature>
<evidence type="ECO:0000313" key="2">
    <source>
        <dbReference type="EMBL" id="EBP3998735.1"/>
    </source>
</evidence>
<dbReference type="Pfam" id="PF05125">
    <property type="entry name" value="Phage_cap_P2"/>
    <property type="match status" value="1"/>
</dbReference>
<dbReference type="Proteomes" id="UP000839575">
    <property type="component" value="Unassembled WGS sequence"/>
</dbReference>
<dbReference type="NCBIfam" id="TIGR01551">
    <property type="entry name" value="major_capsid_P2"/>
    <property type="match status" value="1"/>
</dbReference>
<reference evidence="2" key="1">
    <citation type="submission" date="2018-07" db="EMBL/GenBank/DDBJ databases">
        <authorList>
            <consortium name="GenomeTrakr network: Whole genome sequencing for foodborne pathogen traceback"/>
        </authorList>
    </citation>
    <scope>NUCLEOTIDE SEQUENCE [LARGE SCALE GENOMIC DNA]</scope>
    <source>
        <strain evidence="2">CFSAN002851</strain>
    </source>
</reference>
<dbReference type="AlphaFoldDB" id="A0A5U3EP45"/>
<accession>A0A5U3EP45</accession>
<comment type="caution">
    <text evidence="2">The sequence shown here is derived from an EMBL/GenBank/DDBJ whole genome shotgun (WGS) entry which is preliminary data.</text>
</comment>
<name>A0A5U3EP45_SALET</name>
<proteinExistence type="predicted"/>
<organism evidence="2">
    <name type="scientific">Salmonella enterica I</name>
    <dbReference type="NCBI Taxonomy" id="59201"/>
    <lineage>
        <taxon>Bacteria</taxon>
        <taxon>Pseudomonadati</taxon>
        <taxon>Pseudomonadota</taxon>
        <taxon>Gammaproteobacteria</taxon>
        <taxon>Enterobacterales</taxon>
        <taxon>Enterobacteriaceae</taxon>
        <taxon>Salmonella</taxon>
    </lineage>
</organism>
<evidence type="ECO:0000256" key="1">
    <source>
        <dbReference type="SAM" id="MobiDB-lite"/>
    </source>
</evidence>
<gene>
    <name evidence="2" type="ORF">S301_08580</name>
</gene>
<sequence>MQRETRILFNEFRHDLARLNGVADVGEKFNVTPRVQQTMESRIMEQSDFLKRINMHGVKEQMGNKIGVGVSGTIASTTDTDTKDREPFNPATLDEDGYVCSQTNFDTSIKYKTLDLWAGFPDFQVRIRNAILRQQALDRIIIGFNGIKRAPTSDRKTNPMLQDVNTGWLEKIRKSAPSHYLFEVASGSKKVKIGKTVTGAEGYKRLDGVVFDVTNSMIEPWYREDTDLVVVVGRALMADKYFPIMNSADPNTEQLAGNIIISQKRIGNLPAVQVPFFPANAIMICRLDLLSIYWQLSARRRAIIDNPKRDRIENYESTNDAYVVEDYGGVALIENITLVDDDGKPRDPVPDIPGTEPVEAAPASAETGH</sequence>
<dbReference type="InterPro" id="IPR006441">
    <property type="entry name" value="Phage_P2_GpN"/>
</dbReference>